<dbReference type="OrthoDB" id="295033at2759"/>
<evidence type="ECO:0000313" key="7">
    <source>
        <dbReference type="EMBL" id="EEQ99103.1"/>
    </source>
</evidence>
<dbReference type="InParanoid" id="C5LW33"/>
<keyword evidence="3" id="KW-0067">ATP-binding</keyword>
<dbReference type="SMART" id="SM00534">
    <property type="entry name" value="MUTSac"/>
    <property type="match status" value="1"/>
</dbReference>
<dbReference type="InterPro" id="IPR045076">
    <property type="entry name" value="MutS"/>
</dbReference>
<protein>
    <recommendedName>
        <fullName evidence="6">DNA mismatch repair proteins mutS family domain-containing protein</fullName>
    </recommendedName>
</protein>
<dbReference type="PANTHER" id="PTHR11361">
    <property type="entry name" value="DNA MISMATCH REPAIR PROTEIN MUTS FAMILY MEMBER"/>
    <property type="match status" value="1"/>
</dbReference>
<dbReference type="GO" id="GO:0005524">
    <property type="term" value="F:ATP binding"/>
    <property type="evidence" value="ECO:0007669"/>
    <property type="project" value="UniProtKB-KW"/>
</dbReference>
<dbReference type="GO" id="GO:0005634">
    <property type="term" value="C:nucleus"/>
    <property type="evidence" value="ECO:0007669"/>
    <property type="project" value="TreeGrafter"/>
</dbReference>
<dbReference type="GO" id="GO:0140664">
    <property type="term" value="F:ATP-dependent DNA damage sensor activity"/>
    <property type="evidence" value="ECO:0007669"/>
    <property type="project" value="InterPro"/>
</dbReference>
<feature type="compositionally biased region" description="Basic residues" evidence="5">
    <location>
        <begin position="1"/>
        <end position="15"/>
    </location>
</feature>
<comment type="similarity">
    <text evidence="1">Belongs to the DNA mismatch repair MutS family.</text>
</comment>
<feature type="domain" description="DNA mismatch repair proteins mutS family" evidence="6">
    <location>
        <begin position="139"/>
        <end position="371"/>
    </location>
</feature>
<dbReference type="GO" id="GO:0006298">
    <property type="term" value="P:mismatch repair"/>
    <property type="evidence" value="ECO:0007669"/>
    <property type="project" value="InterPro"/>
</dbReference>
<dbReference type="RefSeq" id="XP_002766386.1">
    <property type="nucleotide sequence ID" value="XM_002766340.1"/>
</dbReference>
<keyword evidence="2" id="KW-0547">Nucleotide-binding</keyword>
<gene>
    <name evidence="7" type="ORF">Pmar_PMAR019751</name>
</gene>
<evidence type="ECO:0000256" key="1">
    <source>
        <dbReference type="ARBA" id="ARBA00006271"/>
    </source>
</evidence>
<dbReference type="EMBL" id="GG686046">
    <property type="protein sequence ID" value="EEQ99103.1"/>
    <property type="molecule type" value="Genomic_DNA"/>
</dbReference>
<evidence type="ECO:0000256" key="4">
    <source>
        <dbReference type="ARBA" id="ARBA00023125"/>
    </source>
</evidence>
<dbReference type="InterPro" id="IPR027417">
    <property type="entry name" value="P-loop_NTPase"/>
</dbReference>
<evidence type="ECO:0000256" key="3">
    <source>
        <dbReference type="ARBA" id="ARBA00022840"/>
    </source>
</evidence>
<evidence type="ECO:0000313" key="8">
    <source>
        <dbReference type="Proteomes" id="UP000007800"/>
    </source>
</evidence>
<organism evidence="8">
    <name type="scientific">Perkinsus marinus (strain ATCC 50983 / TXsc)</name>
    <dbReference type="NCBI Taxonomy" id="423536"/>
    <lineage>
        <taxon>Eukaryota</taxon>
        <taxon>Sar</taxon>
        <taxon>Alveolata</taxon>
        <taxon>Perkinsozoa</taxon>
        <taxon>Perkinsea</taxon>
        <taxon>Perkinsida</taxon>
        <taxon>Perkinsidae</taxon>
        <taxon>Perkinsus</taxon>
    </lineage>
</organism>
<feature type="compositionally biased region" description="Basic and acidic residues" evidence="5">
    <location>
        <begin position="381"/>
        <end position="403"/>
    </location>
</feature>
<dbReference type="GeneID" id="9044427"/>
<reference evidence="7 8" key="1">
    <citation type="submission" date="2008-07" db="EMBL/GenBank/DDBJ databases">
        <authorList>
            <person name="El-Sayed N."/>
            <person name="Caler E."/>
            <person name="Inman J."/>
            <person name="Amedeo P."/>
            <person name="Hass B."/>
            <person name="Wortman J."/>
        </authorList>
    </citation>
    <scope>NUCLEOTIDE SEQUENCE [LARGE SCALE GENOMIC DNA]</scope>
    <source>
        <strain evidence="8">ATCC 50983 / TXsc</strain>
    </source>
</reference>
<keyword evidence="4" id="KW-0238">DNA-binding</keyword>
<proteinExistence type="inferred from homology"/>
<feature type="region of interest" description="Disordered" evidence="5">
    <location>
        <begin position="373"/>
        <end position="403"/>
    </location>
</feature>
<sequence>MPPRANKSKRRRHQGGGRQETSNIRSRVYLSVCMEGSRLGIALLDLNSGSQDTLGDIVQTSGTARQPQMADGGDAGLVDPIILSTTMTAIERPVSQAFFKSPITRRLDKYLGNIESKMIEIEYEYLYRLADRLEEIGNCRTHILTGPNYSGKSVLLKQIGLTAVSRESGPTKQCRMQLLTQLFARMASSDQRIPKFVSAGERRQLEDIVRSSTLLSTFTRDAHEVSVALANCSRTSLILLDEFGKGTSPIDEVSLLSGIVKYASIDLNINAPTLLLTTHYATELYTWGLIKTPQQCVDDGDQQMKRQRKHAVGKALPCRLAVVPPKDRGASVVYLYKLERNRYSQASYPIQCAVASGVCSSVTDRAAEVLESIRSGKPLAKPRDPDEGTHQPKPHDMTADRGSSDTLTHILLTFSQLDLSSGLNQGNRAALQSILRQLRPGATAEPRLALSRPDAIRSDIVLPPGNRLRLGVEGSHPHERTDKMPSSIEGWSVLIDEDLFTTRQGIIGNGGS</sequence>
<dbReference type="GO" id="GO:0030983">
    <property type="term" value="F:mismatched DNA binding"/>
    <property type="evidence" value="ECO:0007669"/>
    <property type="project" value="InterPro"/>
</dbReference>
<dbReference type="AlphaFoldDB" id="C5LW33"/>
<dbReference type="GO" id="GO:0051026">
    <property type="term" value="P:chiasma assembly"/>
    <property type="evidence" value="ECO:0007669"/>
    <property type="project" value="TreeGrafter"/>
</dbReference>
<feature type="region of interest" description="Disordered" evidence="5">
    <location>
        <begin position="1"/>
        <end position="22"/>
    </location>
</feature>
<dbReference type="SUPFAM" id="SSF52540">
    <property type="entry name" value="P-loop containing nucleoside triphosphate hydrolases"/>
    <property type="match status" value="1"/>
</dbReference>
<dbReference type="Proteomes" id="UP000007800">
    <property type="component" value="Unassembled WGS sequence"/>
</dbReference>
<dbReference type="Gene3D" id="3.40.50.300">
    <property type="entry name" value="P-loop containing nucleotide triphosphate hydrolases"/>
    <property type="match status" value="1"/>
</dbReference>
<dbReference type="InterPro" id="IPR000432">
    <property type="entry name" value="DNA_mismatch_repair_MutS_C"/>
</dbReference>
<dbReference type="Pfam" id="PF00488">
    <property type="entry name" value="MutS_V"/>
    <property type="match status" value="2"/>
</dbReference>
<evidence type="ECO:0000256" key="5">
    <source>
        <dbReference type="SAM" id="MobiDB-lite"/>
    </source>
</evidence>
<accession>C5LW33</accession>
<keyword evidence="8" id="KW-1185">Reference proteome</keyword>
<name>C5LW33_PERM5</name>
<evidence type="ECO:0000259" key="6">
    <source>
        <dbReference type="SMART" id="SM00534"/>
    </source>
</evidence>
<evidence type="ECO:0000256" key="2">
    <source>
        <dbReference type="ARBA" id="ARBA00022741"/>
    </source>
</evidence>
<dbReference type="PANTHER" id="PTHR11361:SF20">
    <property type="entry name" value="MUTS PROTEIN HOMOLOG 5"/>
    <property type="match status" value="1"/>
</dbReference>